<proteinExistence type="predicted"/>
<name>A0ABS2E1Y5_9BACT</name>
<dbReference type="InterPro" id="IPR046111">
    <property type="entry name" value="DUF6048"/>
</dbReference>
<protein>
    <recommendedName>
        <fullName evidence="4">Outer membrane protein beta-barrel domain-containing protein</fullName>
    </recommendedName>
</protein>
<comment type="caution">
    <text evidence="2">The sequence shown here is derived from an EMBL/GenBank/DDBJ whole genome shotgun (WGS) entry which is preliminary data.</text>
</comment>
<keyword evidence="3" id="KW-1185">Reference proteome</keyword>
<feature type="signal peptide" evidence="1">
    <location>
        <begin position="1"/>
        <end position="24"/>
    </location>
</feature>
<evidence type="ECO:0000256" key="1">
    <source>
        <dbReference type="SAM" id="SignalP"/>
    </source>
</evidence>
<feature type="chain" id="PRO_5045952465" description="Outer membrane protein beta-barrel domain-containing protein" evidence="1">
    <location>
        <begin position="25"/>
        <end position="254"/>
    </location>
</feature>
<dbReference type="RefSeq" id="WP_205095841.1">
    <property type="nucleotide sequence ID" value="NZ_JACLYZ010000023.1"/>
</dbReference>
<dbReference type="Pfam" id="PF19515">
    <property type="entry name" value="DUF6048"/>
    <property type="match status" value="1"/>
</dbReference>
<dbReference type="EMBL" id="JACLYZ010000023">
    <property type="protein sequence ID" value="MBM6735641.1"/>
    <property type="molecule type" value="Genomic_DNA"/>
</dbReference>
<gene>
    <name evidence="2" type="ORF">H7U35_10485</name>
</gene>
<accession>A0ABS2E1Y5</accession>
<evidence type="ECO:0008006" key="4">
    <source>
        <dbReference type="Google" id="ProtNLM"/>
    </source>
</evidence>
<evidence type="ECO:0000313" key="3">
    <source>
        <dbReference type="Proteomes" id="UP000766986"/>
    </source>
</evidence>
<reference evidence="2 3" key="1">
    <citation type="journal article" date="2021" name="Sci. Rep.">
        <title>The distribution of antibiotic resistance genes in chicken gut microbiota commensals.</title>
        <authorList>
            <person name="Juricova H."/>
            <person name="Matiasovicova J."/>
            <person name="Kubasova T."/>
            <person name="Cejkova D."/>
            <person name="Rychlik I."/>
        </authorList>
    </citation>
    <scope>NUCLEOTIDE SEQUENCE [LARGE SCALE GENOMIC DNA]</scope>
    <source>
        <strain evidence="2 3">An772</strain>
    </source>
</reference>
<dbReference type="Proteomes" id="UP000766986">
    <property type="component" value="Unassembled WGS sequence"/>
</dbReference>
<evidence type="ECO:0000313" key="2">
    <source>
        <dbReference type="EMBL" id="MBM6735641.1"/>
    </source>
</evidence>
<sequence>MERKISSYSISLLLCLLIALPMHAQMGNPTDNRPVAHKKEKKKEAIPFYPLFNGIEVSLDLWGPGAYLFGSDNLSAEVAASANLKNRYFPTLELGYGHADAWSDDGIHYKTGAPYMRIGMDYNFFYKKKFLHKLTGGLRYGVSSFKYDVENLDVTDGIWGGSVGNPNLEDPIWGGSLPYNHPGMKATMHWLEACVGIRAQVWNDLYMGWSLRYKFRLSSKTGEYGDPSYVPGFGTYGSSSIGVAYTITYVLPFF</sequence>
<keyword evidence="1" id="KW-0732">Signal</keyword>
<organism evidence="2 3">
    <name type="scientific">Mediterranea massiliensis</name>
    <dbReference type="NCBI Taxonomy" id="1841865"/>
    <lineage>
        <taxon>Bacteria</taxon>
        <taxon>Pseudomonadati</taxon>
        <taxon>Bacteroidota</taxon>
        <taxon>Bacteroidia</taxon>
        <taxon>Bacteroidales</taxon>
        <taxon>Bacteroidaceae</taxon>
        <taxon>Mediterranea</taxon>
    </lineage>
</organism>